<feature type="domain" description="DUF4042" evidence="4">
    <location>
        <begin position="103"/>
        <end position="282"/>
    </location>
</feature>
<dbReference type="Pfam" id="PF13251">
    <property type="entry name" value="DUF4042"/>
    <property type="match status" value="1"/>
</dbReference>
<proteinExistence type="predicted"/>
<feature type="compositionally biased region" description="Low complexity" evidence="3">
    <location>
        <begin position="57"/>
        <end position="68"/>
    </location>
</feature>
<dbReference type="PANTHER" id="PTHR13366">
    <property type="entry name" value="MALARIA ANTIGEN-RELATED"/>
    <property type="match status" value="1"/>
</dbReference>
<evidence type="ECO:0000313" key="5">
    <source>
        <dbReference type="EMBL" id="KFM81680.1"/>
    </source>
</evidence>
<dbReference type="AlphaFoldDB" id="A0A087UWE1"/>
<evidence type="ECO:0000256" key="2">
    <source>
        <dbReference type="ARBA" id="ARBA00022737"/>
    </source>
</evidence>
<evidence type="ECO:0000259" key="4">
    <source>
        <dbReference type="Pfam" id="PF13251"/>
    </source>
</evidence>
<dbReference type="InterPro" id="IPR052107">
    <property type="entry name" value="HEAT6"/>
</dbReference>
<dbReference type="InterPro" id="IPR000357">
    <property type="entry name" value="HEAT"/>
</dbReference>
<dbReference type="Pfam" id="PF02985">
    <property type="entry name" value="HEAT"/>
    <property type="match status" value="1"/>
</dbReference>
<protein>
    <recommendedName>
        <fullName evidence="1">HEAT repeat-containing protein 6</fullName>
    </recommendedName>
</protein>
<dbReference type="OMA" id="LYGYWHV"/>
<dbReference type="PANTHER" id="PTHR13366:SF0">
    <property type="entry name" value="HEAT REPEAT-CONTAINING PROTEIN 6"/>
    <property type="match status" value="1"/>
</dbReference>
<dbReference type="STRING" id="407821.A0A087UWE1"/>
<dbReference type="InterPro" id="IPR011989">
    <property type="entry name" value="ARM-like"/>
</dbReference>
<organism evidence="5 6">
    <name type="scientific">Stegodyphus mimosarum</name>
    <name type="common">African social velvet spider</name>
    <dbReference type="NCBI Taxonomy" id="407821"/>
    <lineage>
        <taxon>Eukaryota</taxon>
        <taxon>Metazoa</taxon>
        <taxon>Ecdysozoa</taxon>
        <taxon>Arthropoda</taxon>
        <taxon>Chelicerata</taxon>
        <taxon>Arachnida</taxon>
        <taxon>Araneae</taxon>
        <taxon>Araneomorphae</taxon>
        <taxon>Entelegynae</taxon>
        <taxon>Eresoidea</taxon>
        <taxon>Eresidae</taxon>
        <taxon>Stegodyphus</taxon>
    </lineage>
</organism>
<feature type="compositionally biased region" description="Basic and acidic residues" evidence="3">
    <location>
        <begin position="35"/>
        <end position="51"/>
    </location>
</feature>
<reference evidence="5 6" key="1">
    <citation type="submission" date="2013-11" db="EMBL/GenBank/DDBJ databases">
        <title>Genome sequencing of Stegodyphus mimosarum.</title>
        <authorList>
            <person name="Bechsgaard J."/>
        </authorList>
    </citation>
    <scope>NUCLEOTIDE SEQUENCE [LARGE SCALE GENOMIC DNA]</scope>
</reference>
<evidence type="ECO:0000313" key="6">
    <source>
        <dbReference type="Proteomes" id="UP000054359"/>
    </source>
</evidence>
<dbReference type="SUPFAM" id="SSF48371">
    <property type="entry name" value="ARM repeat"/>
    <property type="match status" value="1"/>
</dbReference>
<dbReference type="EMBL" id="KK121992">
    <property type="protein sequence ID" value="KFM81680.1"/>
    <property type="molecule type" value="Genomic_DNA"/>
</dbReference>
<feature type="compositionally biased region" description="Basic residues" evidence="3">
    <location>
        <begin position="17"/>
        <end position="34"/>
    </location>
</feature>
<sequence>MMPQHDSQSESDSSYPKLRKQKRNRRARGKKIHQKKESEVSRSEDDSDSKISDLNCSVSSPSKSSPSSHKMYADRLKSSSSDSEFSDAENNASNLKTLLASARQNAYQTLQAIVKISDKKVMFGYWSSFLPDQPTMPGMVCNQNIFTTVLKDPVPQVRLSALILLAEMLRGSKQFLAHAEGRAPRHLSFTSLSSVLATIICEVHRCLLLALLSESSTALLTQILKCYAVLTENVPYSKLDAEILLKLIKQTKSFLHHKDVQVQVACLSVFGSIINSNQIPKEIEDMILLHDFGSVSGLSSKESYMTFSSENSNLPWIIDICQKNVFSEGPLPVIIESLQLLCGIVGRYFNKLISFWHVIERIILWCLNSSETSLQLHGAKLLDVLGRCIINATNTEGAENLHLSVSKLWLSVLNGPLIVCLSNDTHKTLQSVCCDCLSTLPPKLFQELNSKQQILYITILLGMTSDSNPNVRGAAIRCLGVFCLFPSLTQDISFLSDVSECLKKSVDDVNVNVRFKASWALGNLSDALFSNRDTTFLCKEISAQFFYSTGMFCVQFSKDCDRIKANAVRALGNFLHYIPKQFLDLPLMQDFIRSSCEALKLALSATFMKVCWNACYALGNVFKNPNLVNHKVIDLDDLLHSLLNTLKSPNFKVRISAAQALTVLEFRELYGSLLPNIWKHFLFALSSATADVNFKELKHQENLNDQLCYSLCQLASLMTIDDLFAVSNDTIEATEKLLTSMWKFGSHATEDKILHVCSAIEHVTSLSNTEDAVQIIFILQDTLNQAVLAFYREDKT</sequence>
<dbReference type="OrthoDB" id="66533at2759"/>
<accession>A0A087UWE1</accession>
<evidence type="ECO:0000256" key="1">
    <source>
        <dbReference type="ARBA" id="ARBA00015263"/>
    </source>
</evidence>
<dbReference type="InterPro" id="IPR025283">
    <property type="entry name" value="DUF4042"/>
</dbReference>
<dbReference type="InterPro" id="IPR016024">
    <property type="entry name" value="ARM-type_fold"/>
</dbReference>
<keyword evidence="6" id="KW-1185">Reference proteome</keyword>
<keyword evidence="2" id="KW-0677">Repeat</keyword>
<evidence type="ECO:0000256" key="3">
    <source>
        <dbReference type="SAM" id="MobiDB-lite"/>
    </source>
</evidence>
<gene>
    <name evidence="5" type="ORF">X975_11026</name>
</gene>
<dbReference type="Gene3D" id="1.25.10.10">
    <property type="entry name" value="Leucine-rich Repeat Variant"/>
    <property type="match status" value="3"/>
</dbReference>
<feature type="non-terminal residue" evidence="5">
    <location>
        <position position="796"/>
    </location>
</feature>
<dbReference type="Proteomes" id="UP000054359">
    <property type="component" value="Unassembled WGS sequence"/>
</dbReference>
<name>A0A087UWE1_STEMI</name>
<feature type="region of interest" description="Disordered" evidence="3">
    <location>
        <begin position="1"/>
        <end position="88"/>
    </location>
</feature>